<evidence type="ECO:0000313" key="2">
    <source>
        <dbReference type="EMBL" id="KAH0577440.1"/>
    </source>
</evidence>
<accession>V6M1M3</accession>
<evidence type="ECO:0000313" key="3">
    <source>
        <dbReference type="Proteomes" id="UP000018208"/>
    </source>
</evidence>
<gene>
    <name evidence="1" type="ORF">SS50377_12805</name>
    <name evidence="2" type="ORF">SS50377_20793</name>
</gene>
<dbReference type="EMBL" id="KI546047">
    <property type="protein sequence ID" value="EST47099.1"/>
    <property type="molecule type" value="Genomic_DNA"/>
</dbReference>
<sequence>MGCSPAQQLVHPTSTSGLETYQYSENVITLPTKLLASTPFASLSTLAQCQHPVIEALATFAIAQFESGRSSFFVRFEPTIAPPQQEKFVQIARKSLEIALRGTSTGRVPGIHLQGLELVFARWPCQFARDASDFEALLAAEKRDVFAIYFDPHALPRAAVEAFLERLRGGRFLRKTTDFCVVFVRFQADLVAQIAGSGRSVLSEALVSAEMRSAEEQVLRALAAGIHSVRLQKPLDGAFLGVLSQLLSIQHLEMRDFRLSGSGERSENGDNMLIELSWHPADEKYKSSYLELYQYILKLLPAREQTRIRQLYNLDIERPVEVDFAFVQQVTAEAVQQYLFSNQNIIDVGTSQFNAEKIELFKTTIQQEIEKQLLGTDKCEISETAEGEIQLVIYRTDKSGESKFSGLL</sequence>
<dbReference type="AlphaFoldDB" id="V6M1M3"/>
<organism evidence="1">
    <name type="scientific">Spironucleus salmonicida</name>
    <dbReference type="NCBI Taxonomy" id="348837"/>
    <lineage>
        <taxon>Eukaryota</taxon>
        <taxon>Metamonada</taxon>
        <taxon>Diplomonadida</taxon>
        <taxon>Hexamitidae</taxon>
        <taxon>Hexamitinae</taxon>
        <taxon>Spironucleus</taxon>
    </lineage>
</organism>
<dbReference type="Proteomes" id="UP000018208">
    <property type="component" value="Unassembled WGS sequence"/>
</dbReference>
<dbReference type="VEuPathDB" id="GiardiaDB:SS50377_20793"/>
<evidence type="ECO:0000313" key="1">
    <source>
        <dbReference type="EMBL" id="EST47099.1"/>
    </source>
</evidence>
<proteinExistence type="predicted"/>
<reference evidence="1 2" key="1">
    <citation type="journal article" date="2014" name="PLoS Genet.">
        <title>The Genome of Spironucleus salmonicida Highlights a Fish Pathogen Adapted to Fluctuating Environments.</title>
        <authorList>
            <person name="Xu F."/>
            <person name="Jerlstrom-Hultqvist J."/>
            <person name="Einarsson E."/>
            <person name="Astvaldsson A."/>
            <person name="Svard S.G."/>
            <person name="Andersson J.O."/>
        </authorList>
    </citation>
    <scope>NUCLEOTIDE SEQUENCE</scope>
    <source>
        <strain evidence="2">ATCC 50377</strain>
    </source>
</reference>
<reference evidence="2" key="2">
    <citation type="submission" date="2020-12" db="EMBL/GenBank/DDBJ databases">
        <title>New Spironucleus salmonicida genome in near-complete chromosomes.</title>
        <authorList>
            <person name="Xu F."/>
            <person name="Kurt Z."/>
            <person name="Jimenez-Gonzalez A."/>
            <person name="Astvaldsson A."/>
            <person name="Andersson J.O."/>
            <person name="Svard S.G."/>
        </authorList>
    </citation>
    <scope>NUCLEOTIDE SEQUENCE</scope>
    <source>
        <strain evidence="2">ATCC 50377</strain>
    </source>
</reference>
<dbReference type="EMBL" id="AUWU02000001">
    <property type="protein sequence ID" value="KAH0577440.1"/>
    <property type="molecule type" value="Genomic_DNA"/>
</dbReference>
<keyword evidence="3" id="KW-1185">Reference proteome</keyword>
<name>V6M1M3_9EUKA</name>
<protein>
    <submittedName>
        <fullName evidence="1">Uncharacterized protein</fullName>
    </submittedName>
</protein>